<dbReference type="Proteomes" id="UP000185746">
    <property type="component" value="Chromosome"/>
</dbReference>
<dbReference type="GO" id="GO:0022857">
    <property type="term" value="F:transmembrane transporter activity"/>
    <property type="evidence" value="ECO:0007669"/>
    <property type="project" value="InterPro"/>
</dbReference>
<feature type="transmembrane region" description="Helical" evidence="9">
    <location>
        <begin position="211"/>
        <end position="231"/>
    </location>
</feature>
<feature type="transmembrane region" description="Helical" evidence="9">
    <location>
        <begin position="141"/>
        <end position="158"/>
    </location>
</feature>
<keyword evidence="2" id="KW-0813">Transport</keyword>
<feature type="transmembrane region" description="Helical" evidence="9">
    <location>
        <begin position="238"/>
        <end position="258"/>
    </location>
</feature>
<dbReference type="GO" id="GO:0006865">
    <property type="term" value="P:amino acid transport"/>
    <property type="evidence" value="ECO:0007669"/>
    <property type="project" value="UniProtKB-KW"/>
</dbReference>
<evidence type="ECO:0000256" key="7">
    <source>
        <dbReference type="ARBA" id="ARBA00023136"/>
    </source>
</evidence>
<evidence type="ECO:0000256" key="5">
    <source>
        <dbReference type="ARBA" id="ARBA00022970"/>
    </source>
</evidence>
<dbReference type="Pfam" id="PF02653">
    <property type="entry name" value="BPD_transp_2"/>
    <property type="match status" value="1"/>
</dbReference>
<dbReference type="AlphaFoldDB" id="A0A1D8JF91"/>
<feature type="transmembrane region" description="Helical" evidence="9">
    <location>
        <begin position="58"/>
        <end position="77"/>
    </location>
</feature>
<dbReference type="KEGG" id="surl:BI350_07215"/>
<sequence length="287" mass="30587">MELLFQQLLNGLTLGSVYLLVGIGLTLVFGILHVPNFAHGSLYLIGGYVTLMIMKSAGVHYFIAILLSIIVVALLAVLMERLVFNPLRNAPPIHDKIAAIGLVLFFQAFVSLIWGNDYHRMITPFGDAVKIAGISTSPQRLLVIAVAVIVVTLLYLFLKKTMIGASIMAMAQNRDGAFLVGINTNIVAMMTFAISGVLAAIAASLASPINLVFPGMGHLVILKAFVVVIIGGMGSIPGAIIGGLILGISESLGATYLSNDYKDMIAFLLLILIMTARPKGLFAKEAY</sequence>
<keyword evidence="3" id="KW-1003">Cell membrane</keyword>
<evidence type="ECO:0000256" key="3">
    <source>
        <dbReference type="ARBA" id="ARBA00022475"/>
    </source>
</evidence>
<gene>
    <name evidence="10" type="ORF">BI350_07215</name>
</gene>
<comment type="subcellular location">
    <subcellularLocation>
        <location evidence="1">Cell membrane</location>
        <topology evidence="1">Multi-pass membrane protein</topology>
    </subcellularLocation>
</comment>
<feature type="transmembrane region" description="Helical" evidence="9">
    <location>
        <begin position="97"/>
        <end position="115"/>
    </location>
</feature>
<evidence type="ECO:0000313" key="11">
    <source>
        <dbReference type="Proteomes" id="UP000185746"/>
    </source>
</evidence>
<dbReference type="EMBL" id="CP017560">
    <property type="protein sequence ID" value="AOV07348.1"/>
    <property type="molecule type" value="Genomic_DNA"/>
</dbReference>
<organism evidence="10 11">
    <name type="scientific">Sporosarcina ureilytica</name>
    <dbReference type="NCBI Taxonomy" id="298596"/>
    <lineage>
        <taxon>Bacteria</taxon>
        <taxon>Bacillati</taxon>
        <taxon>Bacillota</taxon>
        <taxon>Bacilli</taxon>
        <taxon>Bacillales</taxon>
        <taxon>Caryophanaceae</taxon>
        <taxon>Sporosarcina</taxon>
    </lineage>
</organism>
<accession>A0A1D8JF91</accession>
<evidence type="ECO:0000256" key="2">
    <source>
        <dbReference type="ARBA" id="ARBA00022448"/>
    </source>
</evidence>
<feature type="transmembrane region" description="Helical" evidence="9">
    <location>
        <begin position="264"/>
        <end position="282"/>
    </location>
</feature>
<feature type="transmembrane region" description="Helical" evidence="9">
    <location>
        <begin position="178"/>
        <end position="205"/>
    </location>
</feature>
<feature type="transmembrane region" description="Helical" evidence="9">
    <location>
        <begin position="12"/>
        <end position="38"/>
    </location>
</feature>
<proteinExistence type="inferred from homology"/>
<evidence type="ECO:0000256" key="4">
    <source>
        <dbReference type="ARBA" id="ARBA00022692"/>
    </source>
</evidence>
<evidence type="ECO:0000313" key="10">
    <source>
        <dbReference type="EMBL" id="AOV07348.1"/>
    </source>
</evidence>
<comment type="similarity">
    <text evidence="8">Belongs to the binding-protein-dependent transport system permease family. LivHM subfamily.</text>
</comment>
<name>A0A1D8JF91_9BACL</name>
<keyword evidence="4 9" id="KW-0812">Transmembrane</keyword>
<keyword evidence="11" id="KW-1185">Reference proteome</keyword>
<dbReference type="RefSeq" id="WP_075527478.1">
    <property type="nucleotide sequence ID" value="NZ_CP017560.1"/>
</dbReference>
<protein>
    <submittedName>
        <fullName evidence="10">Branched-chain amino acid ABC transporter permease</fullName>
    </submittedName>
</protein>
<dbReference type="PANTHER" id="PTHR11795:SF452">
    <property type="entry name" value="ABC TRANSPORTER PERMEASE PROTEIN"/>
    <property type="match status" value="1"/>
</dbReference>
<keyword evidence="7 9" id="KW-0472">Membrane</keyword>
<evidence type="ECO:0000256" key="9">
    <source>
        <dbReference type="SAM" id="Phobius"/>
    </source>
</evidence>
<keyword evidence="5" id="KW-0029">Amino-acid transport</keyword>
<evidence type="ECO:0000256" key="8">
    <source>
        <dbReference type="ARBA" id="ARBA00037998"/>
    </source>
</evidence>
<keyword evidence="6 9" id="KW-1133">Transmembrane helix</keyword>
<dbReference type="GO" id="GO:0005886">
    <property type="term" value="C:plasma membrane"/>
    <property type="evidence" value="ECO:0007669"/>
    <property type="project" value="UniProtKB-SubCell"/>
</dbReference>
<reference evidence="10 11" key="1">
    <citation type="submission" date="2016-09" db="EMBL/GenBank/DDBJ databases">
        <title>Complete genome sequence of the Lysinibacillus sphaericus LMG 22257, a specie of Bacillus with ureolytic activity that can effectively biodeposit calcium carbonate.</title>
        <authorList>
            <person name="Yan W."/>
        </authorList>
    </citation>
    <scope>NUCLEOTIDE SEQUENCE [LARGE SCALE GENOMIC DNA]</scope>
    <source>
        <strain evidence="10 11">LMG 22257</strain>
    </source>
</reference>
<evidence type="ECO:0000256" key="1">
    <source>
        <dbReference type="ARBA" id="ARBA00004651"/>
    </source>
</evidence>
<dbReference type="InterPro" id="IPR052157">
    <property type="entry name" value="BCAA_transport_permease"/>
</dbReference>
<evidence type="ECO:0000256" key="6">
    <source>
        <dbReference type="ARBA" id="ARBA00022989"/>
    </source>
</evidence>
<dbReference type="PANTHER" id="PTHR11795">
    <property type="entry name" value="BRANCHED-CHAIN AMINO ACID TRANSPORT SYSTEM PERMEASE PROTEIN LIVH"/>
    <property type="match status" value="1"/>
</dbReference>
<dbReference type="InterPro" id="IPR001851">
    <property type="entry name" value="ABC_transp_permease"/>
</dbReference>
<dbReference type="CDD" id="cd06582">
    <property type="entry name" value="TM_PBP1_LivH_like"/>
    <property type="match status" value="1"/>
</dbReference>